<evidence type="ECO:0000256" key="6">
    <source>
        <dbReference type="ARBA" id="ARBA00023444"/>
    </source>
</evidence>
<keyword evidence="7" id="KW-0472">Membrane</keyword>
<feature type="domain" description="Amine oxidase" evidence="8">
    <location>
        <begin position="18"/>
        <end position="461"/>
    </location>
</feature>
<keyword evidence="4" id="KW-0560">Oxidoreductase</keyword>
<evidence type="ECO:0000256" key="1">
    <source>
        <dbReference type="ARBA" id="ARBA00001974"/>
    </source>
</evidence>
<dbReference type="InterPro" id="IPR002937">
    <property type="entry name" value="Amino_oxidase"/>
</dbReference>
<keyword evidence="3" id="KW-0274">FAD</keyword>
<evidence type="ECO:0000256" key="7">
    <source>
        <dbReference type="SAM" id="Phobius"/>
    </source>
</evidence>
<dbReference type="EMBL" id="CAADFK010000009">
    <property type="protein sequence ID" value="VFK09494.1"/>
    <property type="molecule type" value="Genomic_DNA"/>
</dbReference>
<dbReference type="PANTHER" id="PTHR42923">
    <property type="entry name" value="PROTOPORPHYRINOGEN OXIDASE"/>
    <property type="match status" value="1"/>
</dbReference>
<keyword evidence="2" id="KW-0285">Flavoprotein</keyword>
<name>A0A450VXG3_9GAMM</name>
<protein>
    <submittedName>
        <fullName evidence="9">Oxygen-dependent protoporphyrinogen oxidase</fullName>
    </submittedName>
</protein>
<dbReference type="GO" id="GO:0006783">
    <property type="term" value="P:heme biosynthetic process"/>
    <property type="evidence" value="ECO:0007669"/>
    <property type="project" value="UniProtKB-KW"/>
</dbReference>
<sequence>MENHNQQALHVAIIGGGISGLATAFFICQLAPDSRIAIFEKEPRFGGTMQSEHRDGFLFEAGPNGFLSNRAQTLDLVRESGAEKLLLKSSDDARIRYIFTQGLQRLPDTPPAFLRTGLLSLRDKLRVLGEVFIPPQKGHDDETLRAFGNRRLGRAFTDIFLDAMSAGIHASTPDRLSVHAAFPAVVTLEREYGGLFRGMIKKRKKEAGPGGVLMSFRGGVGAFTEHLANTLADTLSVKLHTGSPVTELARANSGYRITIDRTGSDTKLGIEPKAEFRAESVILATPSYTSAGLMASMDQEIARKLRAISYSPVAVVGFGFENIAHSLRGFGLLTTTSAEQEILGVLCDSAIFPGRAPEGRQSLRVLIGGQRNPELALRDESALIDIAREGIKRTMHIHDTPSTIFVKRWEQGIPNYPVGHLANVRDIHEQIKAYPGLSLNSNAYFGIGINDCVVNSLASARQWVNEGAK</sequence>
<dbReference type="SUPFAM" id="SSF51905">
    <property type="entry name" value="FAD/NAD(P)-binding domain"/>
    <property type="match status" value="1"/>
</dbReference>
<reference evidence="9" key="1">
    <citation type="submission" date="2019-02" db="EMBL/GenBank/DDBJ databases">
        <authorList>
            <person name="Gruber-Vodicka R. H."/>
            <person name="Seah K. B. B."/>
        </authorList>
    </citation>
    <scope>NUCLEOTIDE SEQUENCE</scope>
    <source>
        <strain evidence="9">BECK_S313</strain>
    </source>
</reference>
<keyword evidence="7" id="KW-1133">Transmembrane helix</keyword>
<evidence type="ECO:0000259" key="8">
    <source>
        <dbReference type="Pfam" id="PF01593"/>
    </source>
</evidence>
<dbReference type="NCBIfam" id="TIGR00562">
    <property type="entry name" value="proto_IX_ox"/>
    <property type="match status" value="1"/>
</dbReference>
<dbReference type="SUPFAM" id="SSF54373">
    <property type="entry name" value="FAD-linked reductases, C-terminal domain"/>
    <property type="match status" value="1"/>
</dbReference>
<organism evidence="9">
    <name type="scientific">Candidatus Kentrum sp. LPFa</name>
    <dbReference type="NCBI Taxonomy" id="2126335"/>
    <lineage>
        <taxon>Bacteria</taxon>
        <taxon>Pseudomonadati</taxon>
        <taxon>Pseudomonadota</taxon>
        <taxon>Gammaproteobacteria</taxon>
        <taxon>Candidatus Kentrum</taxon>
    </lineage>
</organism>
<gene>
    <name evidence="9" type="ORF">BECKLPF1236B_GA0070989_100914</name>
</gene>
<dbReference type="InterPro" id="IPR050464">
    <property type="entry name" value="Zeta_carotene_desat/Oxidored"/>
</dbReference>
<dbReference type="Gene3D" id="1.10.3110.10">
    <property type="entry name" value="protoporphyrinogen ix oxidase, domain 3"/>
    <property type="match status" value="1"/>
</dbReference>
<evidence type="ECO:0000256" key="4">
    <source>
        <dbReference type="ARBA" id="ARBA00023002"/>
    </source>
</evidence>
<comment type="pathway">
    <text evidence="6">Porphyrin-containing compound metabolism.</text>
</comment>
<evidence type="ECO:0000313" key="9">
    <source>
        <dbReference type="EMBL" id="VFK09494.1"/>
    </source>
</evidence>
<proteinExistence type="predicted"/>
<feature type="transmembrane region" description="Helical" evidence="7">
    <location>
        <begin position="7"/>
        <end position="27"/>
    </location>
</feature>
<accession>A0A450VXG3</accession>
<keyword evidence="5" id="KW-0350">Heme biosynthesis</keyword>
<dbReference type="PANTHER" id="PTHR42923:SF3">
    <property type="entry name" value="PROTOPORPHYRINOGEN OXIDASE"/>
    <property type="match status" value="1"/>
</dbReference>
<dbReference type="GO" id="GO:0004729">
    <property type="term" value="F:oxygen-dependent protoporphyrinogen oxidase activity"/>
    <property type="evidence" value="ECO:0007669"/>
    <property type="project" value="InterPro"/>
</dbReference>
<dbReference type="InterPro" id="IPR036188">
    <property type="entry name" value="FAD/NAD-bd_sf"/>
</dbReference>
<evidence type="ECO:0000256" key="2">
    <source>
        <dbReference type="ARBA" id="ARBA00022630"/>
    </source>
</evidence>
<evidence type="ECO:0000256" key="5">
    <source>
        <dbReference type="ARBA" id="ARBA00023133"/>
    </source>
</evidence>
<dbReference type="AlphaFoldDB" id="A0A450VXG3"/>
<dbReference type="Gene3D" id="3.50.50.60">
    <property type="entry name" value="FAD/NAD(P)-binding domain"/>
    <property type="match status" value="1"/>
</dbReference>
<keyword evidence="7" id="KW-0812">Transmembrane</keyword>
<dbReference type="Pfam" id="PF01593">
    <property type="entry name" value="Amino_oxidase"/>
    <property type="match status" value="1"/>
</dbReference>
<dbReference type="InterPro" id="IPR004572">
    <property type="entry name" value="Protoporphyrinogen_oxidase"/>
</dbReference>
<comment type="cofactor">
    <cofactor evidence="1">
        <name>FAD</name>
        <dbReference type="ChEBI" id="CHEBI:57692"/>
    </cofactor>
</comment>
<dbReference type="Gene3D" id="3.90.660.20">
    <property type="entry name" value="Protoporphyrinogen oxidase, mitochondrial, domain 2"/>
    <property type="match status" value="1"/>
</dbReference>
<evidence type="ECO:0000256" key="3">
    <source>
        <dbReference type="ARBA" id="ARBA00022827"/>
    </source>
</evidence>